<accession>A0ABT6C1X4</accession>
<keyword evidence="3" id="KW-1185">Reference proteome</keyword>
<dbReference type="InterPro" id="IPR000836">
    <property type="entry name" value="PRTase_dom"/>
</dbReference>
<sequence length="245" mass="26054">MSVGRALLDLVLPVRCAGCDRAPGPWCALCLTATARLQRRPALAAAPDPCPPGFPPTWAATTYDGPVRQAIVAHKDGGRHDLCDALGAWWRQAVAGALEADEGLRAELVARGRLVVVPVPSSRRSRRERGRDPWREVTERALADRQEARVAPVLQQVRGVADQAGLGAAARWDNLQGAIRVRPGADVRGRPCLLSDDVLTTGATLSECARALRVAGAPHVVAAVLAATPRAPRRTRGRAAQGRLP</sequence>
<proteinExistence type="inferred from homology"/>
<dbReference type="InterPro" id="IPR051910">
    <property type="entry name" value="ComF/GntX_DNA_util-trans"/>
</dbReference>
<name>A0ABT6C1X4_9MICO</name>
<dbReference type="InterPro" id="IPR029057">
    <property type="entry name" value="PRTase-like"/>
</dbReference>
<dbReference type="RefSeq" id="WP_277190702.1">
    <property type="nucleotide sequence ID" value="NZ_JAROAV010000006.1"/>
</dbReference>
<comment type="caution">
    <text evidence="2">The sequence shown here is derived from an EMBL/GenBank/DDBJ whole genome shotgun (WGS) entry which is preliminary data.</text>
</comment>
<comment type="similarity">
    <text evidence="1">Belongs to the ComF/GntX family.</text>
</comment>
<keyword evidence="2" id="KW-0328">Glycosyltransferase</keyword>
<dbReference type="PANTHER" id="PTHR47505">
    <property type="entry name" value="DNA UTILIZATION PROTEIN YHGH"/>
    <property type="match status" value="1"/>
</dbReference>
<dbReference type="Proteomes" id="UP001528912">
    <property type="component" value="Unassembled WGS sequence"/>
</dbReference>
<dbReference type="CDD" id="cd06223">
    <property type="entry name" value="PRTases_typeI"/>
    <property type="match status" value="1"/>
</dbReference>
<organism evidence="2 3">
    <name type="scientific">Luteipulveratus flavus</name>
    <dbReference type="NCBI Taxonomy" id="3031728"/>
    <lineage>
        <taxon>Bacteria</taxon>
        <taxon>Bacillati</taxon>
        <taxon>Actinomycetota</taxon>
        <taxon>Actinomycetes</taxon>
        <taxon>Micrococcales</taxon>
        <taxon>Dermacoccaceae</taxon>
        <taxon>Luteipulveratus</taxon>
    </lineage>
</organism>
<evidence type="ECO:0000256" key="1">
    <source>
        <dbReference type="ARBA" id="ARBA00008007"/>
    </source>
</evidence>
<dbReference type="EMBL" id="JAROAV010000006">
    <property type="protein sequence ID" value="MDF8262906.1"/>
    <property type="molecule type" value="Genomic_DNA"/>
</dbReference>
<dbReference type="SUPFAM" id="SSF53271">
    <property type="entry name" value="PRTase-like"/>
    <property type="match status" value="1"/>
</dbReference>
<evidence type="ECO:0000313" key="2">
    <source>
        <dbReference type="EMBL" id="MDF8262906.1"/>
    </source>
</evidence>
<dbReference type="PANTHER" id="PTHR47505:SF1">
    <property type="entry name" value="DNA UTILIZATION PROTEIN YHGH"/>
    <property type="match status" value="1"/>
</dbReference>
<protein>
    <submittedName>
        <fullName evidence="2">Phosphoribosyltransferase family protein</fullName>
    </submittedName>
</protein>
<dbReference type="Gene3D" id="3.40.50.2020">
    <property type="match status" value="1"/>
</dbReference>
<gene>
    <name evidence="2" type="ORF">P4R38_01445</name>
</gene>
<keyword evidence="2" id="KW-0808">Transferase</keyword>
<evidence type="ECO:0000313" key="3">
    <source>
        <dbReference type="Proteomes" id="UP001528912"/>
    </source>
</evidence>
<reference evidence="2 3" key="1">
    <citation type="submission" date="2023-03" db="EMBL/GenBank/DDBJ databases">
        <title>YIM 133296 draft genome.</title>
        <authorList>
            <person name="Xiong L."/>
        </authorList>
    </citation>
    <scope>NUCLEOTIDE SEQUENCE [LARGE SCALE GENOMIC DNA]</scope>
    <source>
        <strain evidence="2 3">YIM 133296</strain>
    </source>
</reference>
<dbReference type="GO" id="GO:0016757">
    <property type="term" value="F:glycosyltransferase activity"/>
    <property type="evidence" value="ECO:0007669"/>
    <property type="project" value="UniProtKB-KW"/>
</dbReference>